<keyword evidence="5 6" id="KW-0472">Membrane</keyword>
<dbReference type="Gene3D" id="1.20.950.20">
    <property type="entry name" value="Transmembrane di-heme cytochromes, Chain C"/>
    <property type="match status" value="1"/>
</dbReference>
<dbReference type="InterPro" id="IPR016174">
    <property type="entry name" value="Di-haem_cyt_TM"/>
</dbReference>
<feature type="domain" description="Cytochrome b561 bacterial/Ni-hydrogenase" evidence="7">
    <location>
        <begin position="64"/>
        <end position="259"/>
    </location>
</feature>
<keyword evidence="3 6" id="KW-0812">Transmembrane</keyword>
<feature type="transmembrane region" description="Helical" evidence="6">
    <location>
        <begin position="230"/>
        <end position="250"/>
    </location>
</feature>
<evidence type="ECO:0000256" key="5">
    <source>
        <dbReference type="ARBA" id="ARBA00023136"/>
    </source>
</evidence>
<dbReference type="InterPro" id="IPR011577">
    <property type="entry name" value="Cyt_b561_bac/Ni-Hgenase"/>
</dbReference>
<proteinExistence type="predicted"/>
<reference evidence="9" key="1">
    <citation type="journal article" date="2019" name="Int. J. Syst. Evol. Microbiol.">
        <title>The Global Catalogue of Microorganisms (GCM) 10K type strain sequencing project: providing services to taxonomists for standard genome sequencing and annotation.</title>
        <authorList>
            <consortium name="The Broad Institute Genomics Platform"/>
            <consortium name="The Broad Institute Genome Sequencing Center for Infectious Disease"/>
            <person name="Wu L."/>
            <person name="Ma J."/>
        </authorList>
    </citation>
    <scope>NUCLEOTIDE SEQUENCE [LARGE SCALE GENOMIC DNA]</scope>
    <source>
        <strain evidence="9">JCM 19015</strain>
    </source>
</reference>
<dbReference type="SUPFAM" id="SSF81342">
    <property type="entry name" value="Transmembrane di-heme cytochromes"/>
    <property type="match status" value="1"/>
</dbReference>
<evidence type="ECO:0000313" key="8">
    <source>
        <dbReference type="EMBL" id="GAA4752285.1"/>
    </source>
</evidence>
<dbReference type="Pfam" id="PF01292">
    <property type="entry name" value="Ni_hydr_CYTB"/>
    <property type="match status" value="1"/>
</dbReference>
<name>A0ABP8ZC07_9MICO</name>
<feature type="transmembrane region" description="Helical" evidence="6">
    <location>
        <begin position="15"/>
        <end position="36"/>
    </location>
</feature>
<evidence type="ECO:0000259" key="7">
    <source>
        <dbReference type="Pfam" id="PF01292"/>
    </source>
</evidence>
<dbReference type="Proteomes" id="UP001500121">
    <property type="component" value="Unassembled WGS sequence"/>
</dbReference>
<gene>
    <name evidence="8" type="ORF">GCM10025783_26240</name>
</gene>
<evidence type="ECO:0000256" key="6">
    <source>
        <dbReference type="SAM" id="Phobius"/>
    </source>
</evidence>
<dbReference type="RefSeq" id="WP_345481726.1">
    <property type="nucleotide sequence ID" value="NZ_BAABLP010000006.1"/>
</dbReference>
<feature type="transmembrane region" description="Helical" evidence="6">
    <location>
        <begin position="270"/>
        <end position="290"/>
    </location>
</feature>
<evidence type="ECO:0000256" key="1">
    <source>
        <dbReference type="ARBA" id="ARBA00004651"/>
    </source>
</evidence>
<keyword evidence="2" id="KW-1003">Cell membrane</keyword>
<accession>A0ABP8ZC07</accession>
<comment type="subcellular location">
    <subcellularLocation>
        <location evidence="1">Cell membrane</location>
        <topology evidence="1">Multi-pass membrane protein</topology>
    </subcellularLocation>
</comment>
<feature type="transmembrane region" description="Helical" evidence="6">
    <location>
        <begin position="187"/>
        <end position="209"/>
    </location>
</feature>
<comment type="caution">
    <text evidence="8">The sequence shown here is derived from an EMBL/GenBank/DDBJ whole genome shotgun (WGS) entry which is preliminary data.</text>
</comment>
<evidence type="ECO:0000256" key="2">
    <source>
        <dbReference type="ARBA" id="ARBA00022475"/>
    </source>
</evidence>
<evidence type="ECO:0000256" key="4">
    <source>
        <dbReference type="ARBA" id="ARBA00022989"/>
    </source>
</evidence>
<keyword evidence="9" id="KW-1185">Reference proteome</keyword>
<organism evidence="8 9">
    <name type="scientific">Amnibacterium soli</name>
    <dbReference type="NCBI Taxonomy" id="1282736"/>
    <lineage>
        <taxon>Bacteria</taxon>
        <taxon>Bacillati</taxon>
        <taxon>Actinomycetota</taxon>
        <taxon>Actinomycetes</taxon>
        <taxon>Micrococcales</taxon>
        <taxon>Microbacteriaceae</taxon>
        <taxon>Amnibacterium</taxon>
    </lineage>
</organism>
<keyword evidence="4 6" id="KW-1133">Transmembrane helix</keyword>
<evidence type="ECO:0000256" key="3">
    <source>
        <dbReference type="ARBA" id="ARBA00022692"/>
    </source>
</evidence>
<feature type="transmembrane region" description="Helical" evidence="6">
    <location>
        <begin position="128"/>
        <end position="147"/>
    </location>
</feature>
<dbReference type="EMBL" id="BAABLP010000006">
    <property type="protein sequence ID" value="GAA4752285.1"/>
    <property type="molecule type" value="Genomic_DNA"/>
</dbReference>
<sequence>MSAGAAPAATGRRRLPWLVASAVVLVVLVVVVARLLRFSAAGEAFVVAWSGAAPQPVGTRPGFAAWTAWQHGLNALFLLFTVRSGWRIHRAGRPSTFWTRRNDGRIRTANPPVRIAIDLWSHFVADTLWALNGALFVVLAAVSGHWVRIVPTDWAVVPQAASAALQYASLAWPTENGWIDYNALQQLSYFAVVYIAGPVALLTGLRAAPGFAARLRFLDRVFPLRTVKTIHWWTMWFFVAFTAVHVFLVLATGAVRNLNHMYAVRDDQSWAGVAVFVASLVLTAALVLALRPAVVRRVAGLTGTVLHRPPKAPRAPTAR</sequence>
<evidence type="ECO:0000313" key="9">
    <source>
        <dbReference type="Proteomes" id="UP001500121"/>
    </source>
</evidence>
<protein>
    <recommendedName>
        <fullName evidence="7">Cytochrome b561 bacterial/Ni-hydrogenase domain-containing protein</fullName>
    </recommendedName>
</protein>